<dbReference type="Gene3D" id="1.10.510.10">
    <property type="entry name" value="Transferase(Phosphotransferase) domain 1"/>
    <property type="match status" value="1"/>
</dbReference>
<proteinExistence type="predicted"/>
<protein>
    <recommendedName>
        <fullName evidence="3">Protein kinase domain-containing protein</fullName>
    </recommendedName>
</protein>
<dbReference type="Proteomes" id="UP001164743">
    <property type="component" value="Chromosome 1A"/>
</dbReference>
<organism evidence="1 2">
    <name type="scientific">Puccinia triticina</name>
    <dbReference type="NCBI Taxonomy" id="208348"/>
    <lineage>
        <taxon>Eukaryota</taxon>
        <taxon>Fungi</taxon>
        <taxon>Dikarya</taxon>
        <taxon>Basidiomycota</taxon>
        <taxon>Pucciniomycotina</taxon>
        <taxon>Pucciniomycetes</taxon>
        <taxon>Pucciniales</taxon>
        <taxon>Pucciniaceae</taxon>
        <taxon>Puccinia</taxon>
    </lineage>
</organism>
<keyword evidence="2" id="KW-1185">Reference proteome</keyword>
<evidence type="ECO:0000313" key="1">
    <source>
        <dbReference type="EMBL" id="WAQ80800.1"/>
    </source>
</evidence>
<dbReference type="InterPro" id="IPR011009">
    <property type="entry name" value="Kinase-like_dom_sf"/>
</dbReference>
<evidence type="ECO:0008006" key="3">
    <source>
        <dbReference type="Google" id="ProtNLM"/>
    </source>
</evidence>
<accession>A0ABY7C6N1</accession>
<reference evidence="1" key="1">
    <citation type="submission" date="2022-10" db="EMBL/GenBank/DDBJ databases">
        <title>Puccinia triticina Genome sequencing and assembly.</title>
        <authorList>
            <person name="Li C."/>
        </authorList>
    </citation>
    <scope>NUCLEOTIDE SEQUENCE</scope>
    <source>
        <strain evidence="1">Pt15</strain>
    </source>
</reference>
<dbReference type="EMBL" id="CP110421">
    <property type="protein sequence ID" value="WAQ80800.1"/>
    <property type="molecule type" value="Genomic_DNA"/>
</dbReference>
<evidence type="ECO:0000313" key="2">
    <source>
        <dbReference type="Proteomes" id="UP001164743"/>
    </source>
</evidence>
<dbReference type="RefSeq" id="XP_053016355.1">
    <property type="nucleotide sequence ID" value="XM_053165133.1"/>
</dbReference>
<dbReference type="GeneID" id="77806028"/>
<gene>
    <name evidence="1" type="ORF">PtA15_1A138</name>
</gene>
<dbReference type="SUPFAM" id="SSF56112">
    <property type="entry name" value="Protein kinase-like (PK-like)"/>
    <property type="match status" value="1"/>
</dbReference>
<sequence>MAEMISGVPLFRGRDNNDQLTQILRVLGTPDEVTLRRIQTESILTDFVSAHFIASGSLRFSSDRSLEWLEFLSNHFTLKLIH</sequence>
<name>A0ABY7C6N1_9BASI</name>